<dbReference type="Gene3D" id="6.10.250.2620">
    <property type="match status" value="1"/>
</dbReference>
<comment type="subunit">
    <text evidence="8">Component of the Mediator complex.</text>
</comment>
<dbReference type="GO" id="GO:0016592">
    <property type="term" value="C:mediator complex"/>
    <property type="evidence" value="ECO:0007669"/>
    <property type="project" value="InterPro"/>
</dbReference>
<evidence type="ECO:0000256" key="8">
    <source>
        <dbReference type="RuleBase" id="RU364140"/>
    </source>
</evidence>
<evidence type="ECO:0000313" key="11">
    <source>
        <dbReference type="Proteomes" id="UP001309876"/>
    </source>
</evidence>
<comment type="caution">
    <text evidence="10">The sequence shown here is derived from an EMBL/GenBank/DDBJ whole genome shotgun (WGS) entry which is preliminary data.</text>
</comment>
<dbReference type="EMBL" id="JAVRRJ010000001">
    <property type="protein sequence ID" value="KAK5090548.1"/>
    <property type="molecule type" value="Genomic_DNA"/>
</dbReference>
<protein>
    <recommendedName>
        <fullName evidence="3 8">Mediator of RNA polymerase II transcription subunit 17</fullName>
    </recommendedName>
    <alternativeName>
        <fullName evidence="7 8">Mediator complex subunit 17</fullName>
    </alternativeName>
</protein>
<evidence type="ECO:0000256" key="4">
    <source>
        <dbReference type="ARBA" id="ARBA00023015"/>
    </source>
</evidence>
<keyword evidence="6 8" id="KW-0539">Nucleus</keyword>
<name>A0AAN7T5M9_9EURO</name>
<organism evidence="10 11">
    <name type="scientific">Lithohypha guttulata</name>
    <dbReference type="NCBI Taxonomy" id="1690604"/>
    <lineage>
        <taxon>Eukaryota</taxon>
        <taxon>Fungi</taxon>
        <taxon>Dikarya</taxon>
        <taxon>Ascomycota</taxon>
        <taxon>Pezizomycotina</taxon>
        <taxon>Eurotiomycetes</taxon>
        <taxon>Chaetothyriomycetidae</taxon>
        <taxon>Chaetothyriales</taxon>
        <taxon>Trichomeriaceae</taxon>
        <taxon>Lithohypha</taxon>
    </lineage>
</organism>
<evidence type="ECO:0000256" key="3">
    <source>
        <dbReference type="ARBA" id="ARBA00019610"/>
    </source>
</evidence>
<dbReference type="PANTHER" id="PTHR13114">
    <property type="entry name" value="MEDIATOR OF RNA POLYMERASE II TRANSCRIPTION SUBUNIT 17"/>
    <property type="match status" value="1"/>
</dbReference>
<keyword evidence="5 8" id="KW-0804">Transcription</keyword>
<accession>A0AAN7T5M9</accession>
<dbReference type="Pfam" id="PF10156">
    <property type="entry name" value="Med17"/>
    <property type="match status" value="1"/>
</dbReference>
<dbReference type="GO" id="GO:0006357">
    <property type="term" value="P:regulation of transcription by RNA polymerase II"/>
    <property type="evidence" value="ECO:0007669"/>
    <property type="project" value="InterPro"/>
</dbReference>
<feature type="region of interest" description="Disordered" evidence="9">
    <location>
        <begin position="1"/>
        <end position="28"/>
    </location>
</feature>
<comment type="subcellular location">
    <subcellularLocation>
        <location evidence="1 8">Nucleus</location>
    </subcellularLocation>
</comment>
<dbReference type="InterPro" id="IPR019313">
    <property type="entry name" value="Mediator_Med17"/>
</dbReference>
<dbReference type="AlphaFoldDB" id="A0AAN7T5M9"/>
<dbReference type="PANTHER" id="PTHR13114:SF7">
    <property type="entry name" value="MEDIATOR OF RNA POLYMERASE II TRANSCRIPTION SUBUNIT 17"/>
    <property type="match status" value="1"/>
</dbReference>
<evidence type="ECO:0000256" key="7">
    <source>
        <dbReference type="ARBA" id="ARBA00032014"/>
    </source>
</evidence>
<keyword evidence="4 8" id="KW-0805">Transcription regulation</keyword>
<dbReference type="GO" id="GO:0003712">
    <property type="term" value="F:transcription coregulator activity"/>
    <property type="evidence" value="ECO:0007669"/>
    <property type="project" value="InterPro"/>
</dbReference>
<evidence type="ECO:0000256" key="6">
    <source>
        <dbReference type="ARBA" id="ARBA00023242"/>
    </source>
</evidence>
<evidence type="ECO:0000256" key="1">
    <source>
        <dbReference type="ARBA" id="ARBA00004123"/>
    </source>
</evidence>
<dbReference type="Proteomes" id="UP001309876">
    <property type="component" value="Unassembled WGS sequence"/>
</dbReference>
<reference evidence="10 11" key="1">
    <citation type="submission" date="2023-08" db="EMBL/GenBank/DDBJ databases">
        <title>Black Yeasts Isolated from many extreme environments.</title>
        <authorList>
            <person name="Coleine C."/>
            <person name="Stajich J.E."/>
            <person name="Selbmann L."/>
        </authorList>
    </citation>
    <scope>NUCLEOTIDE SEQUENCE [LARGE SCALE GENOMIC DNA]</scope>
    <source>
        <strain evidence="10 11">CCFEE 5910</strain>
    </source>
</reference>
<evidence type="ECO:0000256" key="2">
    <source>
        <dbReference type="ARBA" id="ARBA00005635"/>
    </source>
</evidence>
<sequence length="608" mass="67677">MSPGMSLTIPYEPASGPKRTSLGSDVQQMVRQKGPFHTITEDRLLEEFNAPQDEDVDSEQEDETSVEGHQATLERLFKVKMEMLQQIGQVQQELLTLIDGMSLVVAANSRLGRSAMSPALRDAVPVGSGATRKIERKRVPKEVVSKLMDVSTIYRAQALESASQSLSKAADRLETEAQRQAKYWQQLASLRARGWPISRLPNNNRVLVVHFGTAESGPTYLNRGIVMLHQDAEGNLVLPGQLEARTQKVLSVTIYRKNIVTGRYVCEQDHADAQTKIEKDLLHARESLFQDELFTEAAKEARLIANMDVKSRSSSIDLQLSADCSVNISYTTRPEDLQHDSQADRDLACLVAYGLRLMLVTEHEHRHIQRSQQKPPPLAPGSRPAPEYALLRPIFAQLRHHDRLSGLLATVRAYQVSLKVAGLNLSFDIETQNAIEGYQLNLHALRRMVATELKVSLPSGKFLTIKIETHLAPPLFGTQYSSTTYESICGPRSCAQTSSMGDMTGFLEDVLAKDVVSMLLDEQRAGSWQVYRDCPLVLNIAGRQQTTTTIFVTCGQGRLALSRLQRGSTSKERVQWDQHGAHFIGEDRKGEDVEPTLIDIAASWASRS</sequence>
<keyword evidence="8" id="KW-0010">Activator</keyword>
<gene>
    <name evidence="10" type="primary">SRB4</name>
    <name evidence="8" type="synonym">MED17</name>
    <name evidence="10" type="ORF">LTR05_000722</name>
</gene>
<proteinExistence type="inferred from homology"/>
<evidence type="ECO:0000256" key="9">
    <source>
        <dbReference type="SAM" id="MobiDB-lite"/>
    </source>
</evidence>
<keyword evidence="11" id="KW-1185">Reference proteome</keyword>
<evidence type="ECO:0000313" key="10">
    <source>
        <dbReference type="EMBL" id="KAK5090548.1"/>
    </source>
</evidence>
<evidence type="ECO:0000256" key="5">
    <source>
        <dbReference type="ARBA" id="ARBA00023163"/>
    </source>
</evidence>
<comment type="function">
    <text evidence="8">Component of the Mediator complex, a coactivator involved in the regulated transcription of nearly all RNA polymerase II-dependent genes. Mediator functions as a bridge to convey information from gene-specific regulatory proteins to the basal RNA polymerase II transcription machinery. Mediator is recruited to promoters by direct interactions with regulatory proteins and serves as a scaffold for the assembly of a functional preinitiation complex with RNA polymerase II and the general transcription factors.</text>
</comment>
<comment type="similarity">
    <text evidence="2 8">Belongs to the Mediator complex subunit 17 family.</text>
</comment>
<dbReference type="GO" id="GO:0070847">
    <property type="term" value="C:core mediator complex"/>
    <property type="evidence" value="ECO:0007669"/>
    <property type="project" value="TreeGrafter"/>
</dbReference>